<evidence type="ECO:0000313" key="3">
    <source>
        <dbReference type="Proteomes" id="UP000230390"/>
    </source>
</evidence>
<dbReference type="EMBL" id="PDOC01000030">
    <property type="protein sequence ID" value="PIL42271.1"/>
    <property type="molecule type" value="Genomic_DNA"/>
</dbReference>
<gene>
    <name evidence="2" type="ORF">CR105_25040</name>
</gene>
<keyword evidence="1" id="KW-0812">Transmembrane</keyword>
<evidence type="ECO:0000313" key="2">
    <source>
        <dbReference type="EMBL" id="PIL42271.1"/>
    </source>
</evidence>
<dbReference type="OrthoDB" id="6548186at2"/>
<proteinExistence type="predicted"/>
<feature type="transmembrane region" description="Helical" evidence="1">
    <location>
        <begin position="68"/>
        <end position="87"/>
    </location>
</feature>
<dbReference type="AlphaFoldDB" id="A0A2G8T8A3"/>
<dbReference type="Gene3D" id="1.20.5.170">
    <property type="match status" value="1"/>
</dbReference>
<keyword evidence="1" id="KW-0472">Membrane</keyword>
<comment type="caution">
    <text evidence="2">The sequence shown here is derived from an EMBL/GenBank/DDBJ whole genome shotgun (WGS) entry which is preliminary data.</text>
</comment>
<keyword evidence="1" id="KW-1133">Transmembrane helix</keyword>
<dbReference type="RefSeq" id="WP_099793341.1">
    <property type="nucleotide sequence ID" value="NZ_JBHLYV010000089.1"/>
</dbReference>
<dbReference type="Proteomes" id="UP000230390">
    <property type="component" value="Unassembled WGS sequence"/>
</dbReference>
<accession>A0A2G8T8A3</accession>
<reference evidence="2 3" key="1">
    <citation type="submission" date="2017-10" db="EMBL/GenBank/DDBJ databases">
        <title>Massilia psychrophilum sp. nov., a novel purple-pigmented bacterium isolated from Tianshan glacier, Xinjiang Municipality, China.</title>
        <authorList>
            <person name="Wang H."/>
        </authorList>
    </citation>
    <scope>NUCLEOTIDE SEQUENCE [LARGE SCALE GENOMIC DNA]</scope>
    <source>
        <strain evidence="2 3">JCM 30074</strain>
    </source>
</reference>
<evidence type="ECO:0008006" key="4">
    <source>
        <dbReference type="Google" id="ProtNLM"/>
    </source>
</evidence>
<organism evidence="2 3">
    <name type="scientific">Massilia eurypsychrophila</name>
    <dbReference type="NCBI Taxonomy" id="1485217"/>
    <lineage>
        <taxon>Bacteria</taxon>
        <taxon>Pseudomonadati</taxon>
        <taxon>Pseudomonadota</taxon>
        <taxon>Betaproteobacteria</taxon>
        <taxon>Burkholderiales</taxon>
        <taxon>Oxalobacteraceae</taxon>
        <taxon>Telluria group</taxon>
        <taxon>Massilia</taxon>
    </lineage>
</organism>
<protein>
    <recommendedName>
        <fullName evidence="4">Hemolysin XhlA</fullName>
    </recommendedName>
</protein>
<sequence length="88" mass="9732">MIMDENNHRITVLEDDVSAVKSDTAILKSDVAQLKTDVAVILSNYVTKADLLELRTDVASLESKMLRWYIGGVFAMASVVIGAARFMR</sequence>
<keyword evidence="3" id="KW-1185">Reference proteome</keyword>
<name>A0A2G8T8A3_9BURK</name>
<evidence type="ECO:0000256" key="1">
    <source>
        <dbReference type="SAM" id="Phobius"/>
    </source>
</evidence>